<evidence type="ECO:0008006" key="3">
    <source>
        <dbReference type="Google" id="ProtNLM"/>
    </source>
</evidence>
<dbReference type="KEGG" id="hsd:SD1D_0163"/>
<keyword evidence="2" id="KW-1185">Reference proteome</keyword>
<evidence type="ECO:0000313" key="1">
    <source>
        <dbReference type="EMBL" id="CUH91717.1"/>
    </source>
</evidence>
<evidence type="ECO:0000313" key="2">
    <source>
        <dbReference type="Proteomes" id="UP000196053"/>
    </source>
</evidence>
<protein>
    <recommendedName>
        <fullName evidence="3">AAA domain-containing protein</fullName>
    </recommendedName>
</protein>
<dbReference type="AlphaFoldDB" id="A0A0K8J2J3"/>
<dbReference type="OrthoDB" id="2049243at2"/>
<accession>A0A0K8J2J3</accession>
<organism evidence="1 2">
    <name type="scientific">Herbinix luporum</name>
    <dbReference type="NCBI Taxonomy" id="1679721"/>
    <lineage>
        <taxon>Bacteria</taxon>
        <taxon>Bacillati</taxon>
        <taxon>Bacillota</taxon>
        <taxon>Clostridia</taxon>
        <taxon>Lachnospirales</taxon>
        <taxon>Lachnospiraceae</taxon>
        <taxon>Herbinix</taxon>
    </lineage>
</organism>
<dbReference type="Proteomes" id="UP000196053">
    <property type="component" value="Chromosome I"/>
</dbReference>
<reference evidence="2" key="1">
    <citation type="submission" date="2015-09" db="EMBL/GenBank/DDBJ databases">
        <authorList>
            <person name="Wibberg D."/>
        </authorList>
    </citation>
    <scope>NUCLEOTIDE SEQUENCE [LARGE SCALE GENOMIC DNA]</scope>
    <source>
        <strain evidence="2">SD1D</strain>
    </source>
</reference>
<gene>
    <name evidence="1" type="ORF">SD1D_0163</name>
</gene>
<name>A0A0K8J2J3_9FIRM</name>
<proteinExistence type="predicted"/>
<dbReference type="RefSeq" id="WP_157893076.1">
    <property type="nucleotide sequence ID" value="NZ_DUPS01000051.1"/>
</dbReference>
<dbReference type="EMBL" id="LN879430">
    <property type="protein sequence ID" value="CUH91717.1"/>
    <property type="molecule type" value="Genomic_DNA"/>
</dbReference>
<sequence length="240" mass="28416">MFRRSDILIKRPLLQSKPMVKKYIHKKPILKKNRLKKPILLNKLQINKSYEAIRTIGLLGVNRGVGVTYTGMLLAYYYATEKGFKTAYLECNNHMDFQRLQEAYEWSREDEKSFSLDNITYFKQVTKKQLVDILSEDYECYILDFGTDFISSKEEFIRCDKKVIIGDNGVWNLSKMLAFLKSLDNIKGSKSWIYMIPFADRRVLMGMKDETDRFFFKIPFESDFTNLSKESFTLFHKLFD</sequence>